<proteinExistence type="predicted"/>
<dbReference type="EMBL" id="VXIS01000181">
    <property type="protein sequence ID" value="KAA8898631.1"/>
    <property type="molecule type" value="Genomic_DNA"/>
</dbReference>
<dbReference type="InParanoid" id="A0A5J5EPF3"/>
<evidence type="ECO:0000256" key="1">
    <source>
        <dbReference type="SAM" id="MobiDB-lite"/>
    </source>
</evidence>
<sequence>MIPDGKSRASFADALRYPLPDWALWRRAVGYSASYPASPLASEWARRTHTPNQLPVPEADTGDWFVLLAPNLRNPAVTANNGPALWIPAGWKHVVSTVNDSYLAGFTFAPKAHIAMLVRAALGECKAAAELWSLFDREKILIFYAIQNAPFYGTTTLKRIVLKNSKRAAKQERPQRARTIIFTRDDCTPAPSAAEYGYQMIRAINDTLARHSPTPSHRQCRSASSGNSLWPRHEEWTLASRPSTRMRSGRRSPSKSGGLRTDARMDAGSISYLRD</sequence>
<keyword evidence="3" id="KW-1185">Reference proteome</keyword>
<dbReference type="AlphaFoldDB" id="A0A5J5EPF3"/>
<evidence type="ECO:0000313" key="2">
    <source>
        <dbReference type="EMBL" id="KAA8898631.1"/>
    </source>
</evidence>
<dbReference type="Proteomes" id="UP000326924">
    <property type="component" value="Unassembled WGS sequence"/>
</dbReference>
<feature type="region of interest" description="Disordered" evidence="1">
    <location>
        <begin position="234"/>
        <end position="275"/>
    </location>
</feature>
<reference evidence="2 3" key="1">
    <citation type="submission" date="2019-09" db="EMBL/GenBank/DDBJ databases">
        <title>Draft genome of the ectomycorrhizal ascomycete Sphaerosporella brunnea.</title>
        <authorList>
            <consortium name="DOE Joint Genome Institute"/>
            <person name="Benucci G.M."/>
            <person name="Marozzi G."/>
            <person name="Antonielli L."/>
            <person name="Sanchez S."/>
            <person name="Marco P."/>
            <person name="Wang X."/>
            <person name="Falini L.B."/>
            <person name="Barry K."/>
            <person name="Haridas S."/>
            <person name="Lipzen A."/>
            <person name="Labutti K."/>
            <person name="Grigoriev I.V."/>
            <person name="Murat C."/>
            <person name="Martin F."/>
            <person name="Albertini E."/>
            <person name="Donnini D."/>
            <person name="Bonito G."/>
        </authorList>
    </citation>
    <scope>NUCLEOTIDE SEQUENCE [LARGE SCALE GENOMIC DNA]</scope>
    <source>
        <strain evidence="2 3">Sb_GMNB300</strain>
    </source>
</reference>
<organism evidence="2 3">
    <name type="scientific">Sphaerosporella brunnea</name>
    <dbReference type="NCBI Taxonomy" id="1250544"/>
    <lineage>
        <taxon>Eukaryota</taxon>
        <taxon>Fungi</taxon>
        <taxon>Dikarya</taxon>
        <taxon>Ascomycota</taxon>
        <taxon>Pezizomycotina</taxon>
        <taxon>Pezizomycetes</taxon>
        <taxon>Pezizales</taxon>
        <taxon>Pyronemataceae</taxon>
        <taxon>Sphaerosporella</taxon>
    </lineage>
</organism>
<protein>
    <submittedName>
        <fullName evidence="2">Uncharacterized protein</fullName>
    </submittedName>
</protein>
<comment type="caution">
    <text evidence="2">The sequence shown here is derived from an EMBL/GenBank/DDBJ whole genome shotgun (WGS) entry which is preliminary data.</text>
</comment>
<gene>
    <name evidence="2" type="ORF">FN846DRAFT_205760</name>
</gene>
<name>A0A5J5EPF3_9PEZI</name>
<evidence type="ECO:0000313" key="3">
    <source>
        <dbReference type="Proteomes" id="UP000326924"/>
    </source>
</evidence>
<accession>A0A5J5EPF3</accession>